<evidence type="ECO:0000313" key="14">
    <source>
        <dbReference type="Proteomes" id="UP000018901"/>
    </source>
</evidence>
<comment type="catalytic activity">
    <reaction evidence="10">
        <text>carboxynorspermidine + H(+) = norspermidine + CO2</text>
        <dbReference type="Rhea" id="RHEA:34099"/>
        <dbReference type="ChEBI" id="CHEBI:15378"/>
        <dbReference type="ChEBI" id="CHEBI:16526"/>
        <dbReference type="ChEBI" id="CHEBI:57920"/>
        <dbReference type="ChEBI" id="CHEBI:65070"/>
        <dbReference type="EC" id="4.1.1.96"/>
    </reaction>
</comment>
<evidence type="ECO:0000256" key="5">
    <source>
        <dbReference type="ARBA" id="ARBA00022898"/>
    </source>
</evidence>
<dbReference type="Pfam" id="PF00278">
    <property type="entry name" value="Orn_DAP_Arg_deC"/>
    <property type="match status" value="1"/>
</dbReference>
<evidence type="ECO:0000256" key="9">
    <source>
        <dbReference type="ARBA" id="ARBA00047351"/>
    </source>
</evidence>
<feature type="domain" description="Orn/DAP/Arg decarboxylase 2 C-terminal" evidence="12">
    <location>
        <begin position="178"/>
        <end position="339"/>
    </location>
</feature>
<evidence type="ECO:0000259" key="12">
    <source>
        <dbReference type="Pfam" id="PF00278"/>
    </source>
</evidence>
<reference evidence="13 14" key="1">
    <citation type="submission" date="2013-12" db="EMBL/GenBank/DDBJ databases">
        <authorList>
            <consortium name="DOE Joint Genome Institute"/>
            <person name="Eisen J."/>
            <person name="Huntemann M."/>
            <person name="Han J."/>
            <person name="Chen A."/>
            <person name="Kyrpides N."/>
            <person name="Mavromatis K."/>
            <person name="Markowitz V."/>
            <person name="Palaniappan K."/>
            <person name="Ivanova N."/>
            <person name="Schaumberg A."/>
            <person name="Pati A."/>
            <person name="Liolios K."/>
            <person name="Nordberg H.P."/>
            <person name="Cantor M.N."/>
            <person name="Hua S.X."/>
            <person name="Woyke T."/>
        </authorList>
    </citation>
    <scope>NUCLEOTIDE SEQUENCE [LARGE SCALE GENOMIC DNA]</scope>
    <source>
        <strain evidence="14">DSM 18177</strain>
    </source>
</reference>
<dbReference type="GO" id="GO:0008836">
    <property type="term" value="F:diaminopimelate decarboxylase activity"/>
    <property type="evidence" value="ECO:0007669"/>
    <property type="project" value="TreeGrafter"/>
</dbReference>
<organism evidence="13 14">
    <name type="scientific">Barnesiella viscericola DSM 18177</name>
    <dbReference type="NCBI Taxonomy" id="880074"/>
    <lineage>
        <taxon>Bacteria</taxon>
        <taxon>Pseudomonadati</taxon>
        <taxon>Bacteroidota</taxon>
        <taxon>Bacteroidia</taxon>
        <taxon>Bacteroidales</taxon>
        <taxon>Barnesiellaceae</taxon>
        <taxon>Barnesiella</taxon>
    </lineage>
</organism>
<evidence type="ECO:0000256" key="3">
    <source>
        <dbReference type="ARBA" id="ARBA00013633"/>
    </source>
</evidence>
<evidence type="ECO:0000256" key="6">
    <source>
        <dbReference type="ARBA" id="ARBA00023066"/>
    </source>
</evidence>
<dbReference type="EC" id="4.1.1.96" evidence="2"/>
<dbReference type="AlphaFoldDB" id="W0ERR2"/>
<evidence type="ECO:0000256" key="11">
    <source>
        <dbReference type="PIRSR" id="PIRSR038941-1"/>
    </source>
</evidence>
<dbReference type="InterPro" id="IPR022643">
    <property type="entry name" value="De-COase2_C"/>
</dbReference>
<accession>W0ERR2</accession>
<dbReference type="EMBL" id="CP007034">
    <property type="protein sequence ID" value="AHF11894.1"/>
    <property type="molecule type" value="Genomic_DNA"/>
</dbReference>
<comment type="catalytic activity">
    <reaction evidence="9">
        <text>carboxyspermidine + H(+) = spermidine + CO2</text>
        <dbReference type="Rhea" id="RHEA:34095"/>
        <dbReference type="ChEBI" id="CHEBI:15378"/>
        <dbReference type="ChEBI" id="CHEBI:16526"/>
        <dbReference type="ChEBI" id="CHEBI:57834"/>
        <dbReference type="ChEBI" id="CHEBI:65072"/>
        <dbReference type="EC" id="4.1.1.96"/>
    </reaction>
</comment>
<proteinExistence type="inferred from homology"/>
<evidence type="ECO:0000256" key="4">
    <source>
        <dbReference type="ARBA" id="ARBA00022793"/>
    </source>
</evidence>
<sequence length="383" mass="43572">MHNDDTILMQIPSPCYVLEEERLRRNLQLIRSVKEAAGVNIILAFKAYALWKSFPIIREYIPCSTASSIHEARLAFEEMGSPAHTYSPAYTERDFPAILRYSSHITFNSIGQFERFYPQVVADGNRVSCGLRINPEYSEVETDLYNPCAPGSRLGITADKLATLPQGVEGLHFHTLCESTSYDLEKTLVRVEERFGHLLPQVKWLNMGGGHLMTRQGYDTDHLVHLLRDFKRRHPNLELILEPGSAFGWQTGPLVSTVVDIVENHQIRTAILDVSFACHMPDCLEMPYQPAIRGAVTTPATGLYAYRMGGNSCLSGDYMGDWYFDHELAVGERIIFEDMIHYTTVKTTMFNGIPHPSIACLRSNGTVEMWREFDYNDYKTRMD</sequence>
<dbReference type="eggNOG" id="COG0019">
    <property type="taxonomic scope" value="Bacteria"/>
</dbReference>
<dbReference type="NCBIfam" id="TIGR01047">
    <property type="entry name" value="nspC"/>
    <property type="match status" value="1"/>
</dbReference>
<dbReference type="SUPFAM" id="SSF50621">
    <property type="entry name" value="Alanine racemase C-terminal domain-like"/>
    <property type="match status" value="1"/>
</dbReference>
<dbReference type="CDD" id="cd06829">
    <property type="entry name" value="PLPDE_III_CANSDC"/>
    <property type="match status" value="1"/>
</dbReference>
<dbReference type="KEGG" id="bvs:BARVI_02475"/>
<keyword evidence="5" id="KW-0663">Pyridoxal phosphate</keyword>
<name>W0ERR2_9BACT</name>
<gene>
    <name evidence="13" type="ORF">BARVI_02475</name>
</gene>
<evidence type="ECO:0000256" key="8">
    <source>
        <dbReference type="ARBA" id="ARBA00025802"/>
    </source>
</evidence>
<evidence type="ECO:0000256" key="2">
    <source>
        <dbReference type="ARBA" id="ARBA00012259"/>
    </source>
</evidence>
<evidence type="ECO:0000313" key="13">
    <source>
        <dbReference type="EMBL" id="AHF11894.1"/>
    </source>
</evidence>
<dbReference type="InterPro" id="IPR009006">
    <property type="entry name" value="Ala_racemase/Decarboxylase_C"/>
</dbReference>
<evidence type="ECO:0000256" key="10">
    <source>
        <dbReference type="ARBA" id="ARBA00047389"/>
    </source>
</evidence>
<dbReference type="FunFam" id="3.20.20.10:FF:000012">
    <property type="entry name" value="Carboxynorspermidine/carboxyspermidine decarboxylase"/>
    <property type="match status" value="1"/>
</dbReference>
<dbReference type="Proteomes" id="UP000018901">
    <property type="component" value="Chromosome"/>
</dbReference>
<dbReference type="Gene3D" id="2.40.37.10">
    <property type="entry name" value="Lyase, Ornithine Decarboxylase, Chain A, domain 1"/>
    <property type="match status" value="1"/>
</dbReference>
<dbReference type="GO" id="GO:0009089">
    <property type="term" value="P:lysine biosynthetic process via diaminopimelate"/>
    <property type="evidence" value="ECO:0007669"/>
    <property type="project" value="TreeGrafter"/>
</dbReference>
<dbReference type="Gene3D" id="3.20.20.10">
    <property type="entry name" value="Alanine racemase"/>
    <property type="match status" value="1"/>
</dbReference>
<dbReference type="PIRSF" id="PIRSF038941">
    <property type="entry name" value="NspC"/>
    <property type="match status" value="1"/>
</dbReference>
<comment type="cofactor">
    <cofactor evidence="1">
        <name>pyridoxal 5'-phosphate</name>
        <dbReference type="ChEBI" id="CHEBI:597326"/>
    </cofactor>
</comment>
<dbReference type="InterPro" id="IPR005730">
    <property type="entry name" value="Nsp_de-COase"/>
</dbReference>
<dbReference type="GO" id="GO:0045312">
    <property type="term" value="P:nor-spermidine biosynthetic process"/>
    <property type="evidence" value="ECO:0007669"/>
    <property type="project" value="InterPro"/>
</dbReference>
<keyword evidence="6" id="KW-0745">Spermidine biosynthesis</keyword>
<evidence type="ECO:0000256" key="1">
    <source>
        <dbReference type="ARBA" id="ARBA00001933"/>
    </source>
</evidence>
<keyword evidence="14" id="KW-1185">Reference proteome</keyword>
<dbReference type="GO" id="GO:0008295">
    <property type="term" value="P:spermidine biosynthetic process"/>
    <property type="evidence" value="ECO:0007669"/>
    <property type="project" value="UniProtKB-KW"/>
</dbReference>
<dbReference type="SUPFAM" id="SSF51419">
    <property type="entry name" value="PLP-binding barrel"/>
    <property type="match status" value="1"/>
</dbReference>
<dbReference type="OrthoDB" id="9804410at2"/>
<dbReference type="PANTHER" id="PTHR43727:SF1">
    <property type="entry name" value="CARBOXYNORSPERMIDINE_CARBOXYSPERMIDINE DECARBOXYLASE"/>
    <property type="match status" value="1"/>
</dbReference>
<dbReference type="HOGENOM" id="CLU_038560_0_0_10"/>
<comment type="similarity">
    <text evidence="8">Belongs to the Orn/Lys/Arg decarboxylase class-II family. NspC subfamily.</text>
</comment>
<evidence type="ECO:0000256" key="7">
    <source>
        <dbReference type="ARBA" id="ARBA00023239"/>
    </source>
</evidence>
<dbReference type="PANTHER" id="PTHR43727">
    <property type="entry name" value="DIAMINOPIMELATE DECARBOXYLASE"/>
    <property type="match status" value="1"/>
</dbReference>
<dbReference type="STRING" id="880074.BARVI_02475"/>
<protein>
    <recommendedName>
        <fullName evidence="3">Carboxynorspermidine/carboxyspermidine decarboxylase</fullName>
        <ecNumber evidence="2">4.1.1.96</ecNumber>
    </recommendedName>
</protein>
<dbReference type="InterPro" id="IPR029066">
    <property type="entry name" value="PLP-binding_barrel"/>
</dbReference>
<keyword evidence="7" id="KW-0456">Lyase</keyword>
<feature type="binding site" evidence="11">
    <location>
        <position position="282"/>
    </location>
    <ligand>
        <name>substrate</name>
    </ligand>
</feature>
<dbReference type="GeneID" id="90528321"/>
<dbReference type="RefSeq" id="WP_025277696.1">
    <property type="nucleotide sequence ID" value="NZ_CP007034.1"/>
</dbReference>
<dbReference type="PATRIC" id="fig|880074.11.peg.518"/>
<keyword evidence="4" id="KW-0210">Decarboxylase</keyword>